<reference evidence="16" key="1">
    <citation type="journal article" date="2019" name="Int. J. Syst. Evol. Microbiol.">
        <title>The Global Catalogue of Microorganisms (GCM) 10K type strain sequencing project: providing services to taxonomists for standard genome sequencing and annotation.</title>
        <authorList>
            <consortium name="The Broad Institute Genomics Platform"/>
            <consortium name="The Broad Institute Genome Sequencing Center for Infectious Disease"/>
            <person name="Wu L."/>
            <person name="Ma J."/>
        </authorList>
    </citation>
    <scope>NUCLEOTIDE SEQUENCE [LARGE SCALE GENOMIC DNA]</scope>
    <source>
        <strain evidence="16">CGMCC 4.1641</strain>
    </source>
</reference>
<evidence type="ECO:0000256" key="12">
    <source>
        <dbReference type="ARBA" id="ARBA00034430"/>
    </source>
</evidence>
<dbReference type="InterPro" id="IPR010617">
    <property type="entry name" value="TMEM175-like"/>
</dbReference>
<evidence type="ECO:0000256" key="14">
    <source>
        <dbReference type="SAM" id="Phobius"/>
    </source>
</evidence>
<keyword evidence="11" id="KW-0407">Ion channel</keyword>
<evidence type="ECO:0000256" key="1">
    <source>
        <dbReference type="ARBA" id="ARBA00004141"/>
    </source>
</evidence>
<evidence type="ECO:0000256" key="2">
    <source>
        <dbReference type="ARBA" id="ARBA00006920"/>
    </source>
</evidence>
<comment type="similarity">
    <text evidence="2">Belongs to the TMEM175 family.</text>
</comment>
<evidence type="ECO:0000256" key="3">
    <source>
        <dbReference type="ARBA" id="ARBA00022448"/>
    </source>
</evidence>
<evidence type="ECO:0000313" key="16">
    <source>
        <dbReference type="Proteomes" id="UP001596222"/>
    </source>
</evidence>
<comment type="catalytic activity">
    <reaction evidence="12">
        <text>K(+)(in) = K(+)(out)</text>
        <dbReference type="Rhea" id="RHEA:29463"/>
        <dbReference type="ChEBI" id="CHEBI:29103"/>
    </reaction>
</comment>
<keyword evidence="9" id="KW-0406">Ion transport</keyword>
<keyword evidence="8 14" id="KW-1133">Transmembrane helix</keyword>
<evidence type="ECO:0000256" key="4">
    <source>
        <dbReference type="ARBA" id="ARBA00022538"/>
    </source>
</evidence>
<keyword evidence="4" id="KW-0633">Potassium transport</keyword>
<evidence type="ECO:0000256" key="7">
    <source>
        <dbReference type="ARBA" id="ARBA00022958"/>
    </source>
</evidence>
<dbReference type="EMBL" id="JBHSKJ010000001">
    <property type="protein sequence ID" value="MFC5143189.1"/>
    <property type="molecule type" value="Genomic_DNA"/>
</dbReference>
<keyword evidence="16" id="KW-1185">Reference proteome</keyword>
<gene>
    <name evidence="15" type="ORF">ACFPP6_00535</name>
</gene>
<feature type="transmembrane region" description="Helical" evidence="14">
    <location>
        <begin position="169"/>
        <end position="189"/>
    </location>
</feature>
<accession>A0ABV9ZUT0</accession>
<dbReference type="Pfam" id="PF06736">
    <property type="entry name" value="TMEM175"/>
    <property type="match status" value="1"/>
</dbReference>
<sequence>MAVSGADGTADAGEGPGVESPDRLAALSDGIYAIAMTLLVLDVSVPGGLSRAGFEHEMHQVWPKLGAYALSFAVLAALWRDQRQILNHVRRADILVVRLTLAGLGAVALLPFPTALLSEYGGAEPEAVATYAATIALISLLHLALFLTLWRRPRLRARPVADHVGWTTAIELGAVVVICAASVVLAFAVSPRAGLVTWLLSIPLKHVVRWGSRACHRVR</sequence>
<evidence type="ECO:0000256" key="10">
    <source>
        <dbReference type="ARBA" id="ARBA00023136"/>
    </source>
</evidence>
<evidence type="ECO:0000313" key="15">
    <source>
        <dbReference type="EMBL" id="MFC5143189.1"/>
    </source>
</evidence>
<evidence type="ECO:0000256" key="13">
    <source>
        <dbReference type="SAM" id="MobiDB-lite"/>
    </source>
</evidence>
<keyword evidence="7" id="KW-0630">Potassium</keyword>
<evidence type="ECO:0000256" key="8">
    <source>
        <dbReference type="ARBA" id="ARBA00022989"/>
    </source>
</evidence>
<keyword evidence="6" id="KW-0631">Potassium channel</keyword>
<evidence type="ECO:0000256" key="9">
    <source>
        <dbReference type="ARBA" id="ARBA00023065"/>
    </source>
</evidence>
<dbReference type="PANTHER" id="PTHR31462">
    <property type="entry name" value="ENDOSOMAL/LYSOSOMAL POTASSIUM CHANNEL TMEM175"/>
    <property type="match status" value="1"/>
</dbReference>
<keyword evidence="10 14" id="KW-0472">Membrane</keyword>
<name>A0ABV9ZUT0_9ACTN</name>
<feature type="transmembrane region" description="Helical" evidence="14">
    <location>
        <begin position="95"/>
        <end position="116"/>
    </location>
</feature>
<dbReference type="Proteomes" id="UP001596222">
    <property type="component" value="Unassembled WGS sequence"/>
</dbReference>
<dbReference type="PANTHER" id="PTHR31462:SF5">
    <property type="entry name" value="ENDOSOMAL_LYSOSOMAL PROTON CHANNEL TMEM175"/>
    <property type="match status" value="1"/>
</dbReference>
<protein>
    <submittedName>
        <fullName evidence="15">TMEM175 family protein</fullName>
    </submittedName>
</protein>
<feature type="transmembrane region" description="Helical" evidence="14">
    <location>
        <begin position="128"/>
        <end position="149"/>
    </location>
</feature>
<organism evidence="15 16">
    <name type="scientific">Streptomyces aureoversilis</name>
    <dbReference type="NCBI Taxonomy" id="67277"/>
    <lineage>
        <taxon>Bacteria</taxon>
        <taxon>Bacillati</taxon>
        <taxon>Actinomycetota</taxon>
        <taxon>Actinomycetes</taxon>
        <taxon>Kitasatosporales</taxon>
        <taxon>Streptomycetaceae</taxon>
        <taxon>Streptomyces</taxon>
    </lineage>
</organism>
<feature type="region of interest" description="Disordered" evidence="13">
    <location>
        <begin position="1"/>
        <end position="21"/>
    </location>
</feature>
<keyword evidence="3" id="KW-0813">Transport</keyword>
<dbReference type="RefSeq" id="WP_382035608.1">
    <property type="nucleotide sequence ID" value="NZ_JBHSKJ010000001.1"/>
</dbReference>
<evidence type="ECO:0000256" key="5">
    <source>
        <dbReference type="ARBA" id="ARBA00022692"/>
    </source>
</evidence>
<comment type="caution">
    <text evidence="15">The sequence shown here is derived from an EMBL/GenBank/DDBJ whole genome shotgun (WGS) entry which is preliminary data.</text>
</comment>
<evidence type="ECO:0000256" key="11">
    <source>
        <dbReference type="ARBA" id="ARBA00023303"/>
    </source>
</evidence>
<proteinExistence type="inferred from homology"/>
<comment type="subcellular location">
    <subcellularLocation>
        <location evidence="1">Membrane</location>
        <topology evidence="1">Multi-pass membrane protein</topology>
    </subcellularLocation>
</comment>
<keyword evidence="5 14" id="KW-0812">Transmembrane</keyword>
<evidence type="ECO:0000256" key="6">
    <source>
        <dbReference type="ARBA" id="ARBA00022826"/>
    </source>
</evidence>